<gene>
    <name evidence="3" type="ORF">FLAT13_03765</name>
</gene>
<protein>
    <recommendedName>
        <fullName evidence="5">Chromosome partitioning ATPase, Mrp family, contains Fe-S cluster</fullName>
    </recommendedName>
</protein>
<keyword evidence="1" id="KW-0175">Coiled coil</keyword>
<comment type="caution">
    <text evidence="3">The sequence shown here is derived from an EMBL/GenBank/DDBJ whole genome shotgun (WGS) entry which is preliminary data.</text>
</comment>
<dbReference type="Gene3D" id="3.40.50.300">
    <property type="entry name" value="P-loop containing nucleotide triphosphate hydrolases"/>
    <property type="match status" value="1"/>
</dbReference>
<evidence type="ECO:0000256" key="1">
    <source>
        <dbReference type="SAM" id="Coils"/>
    </source>
</evidence>
<dbReference type="GO" id="GO:0005886">
    <property type="term" value="C:plasma membrane"/>
    <property type="evidence" value="ECO:0007669"/>
    <property type="project" value="TreeGrafter"/>
</dbReference>
<keyword evidence="4" id="KW-1185">Reference proteome</keyword>
<dbReference type="AlphaFoldDB" id="A0A6V6Z6R1"/>
<feature type="transmembrane region" description="Helical" evidence="2">
    <location>
        <begin position="495"/>
        <end position="518"/>
    </location>
</feature>
<dbReference type="PANTHER" id="PTHR32309:SF13">
    <property type="entry name" value="FERRIC ENTEROBACTIN TRANSPORT PROTEIN FEPE"/>
    <property type="match status" value="1"/>
</dbReference>
<evidence type="ECO:0000313" key="3">
    <source>
        <dbReference type="EMBL" id="CAD0007289.1"/>
    </source>
</evidence>
<dbReference type="InterPro" id="IPR050445">
    <property type="entry name" value="Bact_polysacc_biosynth/exp"/>
</dbReference>
<sequence>MKIIDFVRLILKHLLLLLLVPVVLASMVIFLTKNPTFEYSSQTILYTGIATGSSIEMDKTFNYQASNAAFDNLINIINSRETQEEVAIRLLAQHLMLPKANPRYISKTFYDQLKNKVPDDLYKYVVKENKKGTSIVGTNDDDKALFPPEINRSDYEKTVKNLMALMKSSNNNFVYELLNYEDEHYSLKAISKITAIRISSSDLIKLSYTVNDPGICQQTLAIYNRVCISNYKYIKENRSDAVVKYFEAQLENARQKLTAAEDILLEFNKASNIINYYEQSKAVAVVKEDMDVDYNKKLADLAGIEASTVRLEEKLKIQEVIQQKTANILEKKKQIGDINFKIALTKAKFESSNSEEDLAKIADLNQQSEALTNDIKRNVDELYSYQNSIDGLPLTKILPEWMNNVVEAENIKAKIKVINGQNKQFQEKYANYAPAGATIKRIEREISVSEQGYLEILHGLNLAKLKLQDNELTSNLKAIDPPFYPLSPNPTKRSILIIAAAFLGVLFTMGIIFIMEYFDDTLKNSKRASKRLGMNSLGMMPKLILNPGSINLPYIQKRLIEIITQNVLQYFGTHGSEKKTKTIVVFSTQKMEGKTVLAGNIAKTLKQEGKKIVLLTYDGTKKTVKKQKKFSVLNKILGYTDPRIDYDNPFLADLSSYLDPSEYYSYTMDSRFYNAQNFSDILDQNNITLNFTPDFVIIELPALIDYIYPIELLNKADLDILICRSNRVWSDADQSAMKNILAASESKINFIINGVNINEIESVLGELPKKRSLLRRKIKAMFKFQFFSKNQI</sequence>
<keyword evidence="2" id="KW-1133">Transmembrane helix</keyword>
<dbReference type="GO" id="GO:0004713">
    <property type="term" value="F:protein tyrosine kinase activity"/>
    <property type="evidence" value="ECO:0007669"/>
    <property type="project" value="TreeGrafter"/>
</dbReference>
<reference evidence="3 4" key="1">
    <citation type="submission" date="2020-06" db="EMBL/GenBank/DDBJ databases">
        <authorList>
            <person name="Criscuolo A."/>
        </authorList>
    </citation>
    <scope>NUCLEOTIDE SEQUENCE [LARGE SCALE GENOMIC DNA]</scope>
    <source>
        <strain evidence="4">CIP 111411</strain>
    </source>
</reference>
<evidence type="ECO:0000313" key="4">
    <source>
        <dbReference type="Proteomes" id="UP000530060"/>
    </source>
</evidence>
<name>A0A6V6Z6R1_9FLAO</name>
<dbReference type="RefSeq" id="WP_180909978.1">
    <property type="nucleotide sequence ID" value="NZ_CAIJDP010000082.1"/>
</dbReference>
<keyword evidence="2" id="KW-0472">Membrane</keyword>
<feature type="coiled-coil region" evidence="1">
    <location>
        <begin position="243"/>
        <end position="270"/>
    </location>
</feature>
<organism evidence="3 4">
    <name type="scientific">Flavobacterium salmonis</name>
    <dbReference type="NCBI Taxonomy" id="2654844"/>
    <lineage>
        <taxon>Bacteria</taxon>
        <taxon>Pseudomonadati</taxon>
        <taxon>Bacteroidota</taxon>
        <taxon>Flavobacteriia</taxon>
        <taxon>Flavobacteriales</taxon>
        <taxon>Flavobacteriaceae</taxon>
        <taxon>Flavobacterium</taxon>
    </lineage>
</organism>
<dbReference type="PANTHER" id="PTHR32309">
    <property type="entry name" value="TYROSINE-PROTEIN KINASE"/>
    <property type="match status" value="1"/>
</dbReference>
<dbReference type="SUPFAM" id="SSF52540">
    <property type="entry name" value="P-loop containing nucleoside triphosphate hydrolases"/>
    <property type="match status" value="1"/>
</dbReference>
<dbReference type="Proteomes" id="UP000530060">
    <property type="component" value="Unassembled WGS sequence"/>
</dbReference>
<dbReference type="InterPro" id="IPR027417">
    <property type="entry name" value="P-loop_NTPase"/>
</dbReference>
<evidence type="ECO:0008006" key="5">
    <source>
        <dbReference type="Google" id="ProtNLM"/>
    </source>
</evidence>
<evidence type="ECO:0000256" key="2">
    <source>
        <dbReference type="SAM" id="Phobius"/>
    </source>
</evidence>
<keyword evidence="2" id="KW-0812">Transmembrane</keyword>
<dbReference type="EMBL" id="CAIJDP010000082">
    <property type="protein sequence ID" value="CAD0007289.1"/>
    <property type="molecule type" value="Genomic_DNA"/>
</dbReference>
<proteinExistence type="predicted"/>
<accession>A0A6V6Z6R1</accession>